<keyword evidence="13" id="KW-1185">Reference proteome</keyword>
<dbReference type="PRINTS" id="PR00722">
    <property type="entry name" value="CHYMOTRYPSIN"/>
</dbReference>
<dbReference type="EC" id="3.4.21.-" evidence="8"/>
<dbReference type="Gene3D" id="2.40.10.10">
    <property type="entry name" value="Trypsin-like serine proteases"/>
    <property type="match status" value="2"/>
</dbReference>
<dbReference type="InterPro" id="IPR033116">
    <property type="entry name" value="TRYPSIN_SER"/>
</dbReference>
<evidence type="ECO:0000313" key="12">
    <source>
        <dbReference type="EMBL" id="CAG9769235.1"/>
    </source>
</evidence>
<dbReference type="InterPro" id="IPR022700">
    <property type="entry name" value="CLIP"/>
</dbReference>
<dbReference type="SMART" id="SM00680">
    <property type="entry name" value="CLIP"/>
    <property type="match status" value="1"/>
</dbReference>
<feature type="chain" id="PRO_5040543974" description="CLIP domain-containing serine protease" evidence="9">
    <location>
        <begin position="21"/>
        <end position="523"/>
    </location>
</feature>
<protein>
    <recommendedName>
        <fullName evidence="9">CLIP domain-containing serine protease</fullName>
        <ecNumber evidence="8">3.4.21.-</ecNumber>
    </recommendedName>
</protein>
<dbReference type="FunFam" id="2.40.10.10:FF:000028">
    <property type="entry name" value="Serine protease easter"/>
    <property type="match status" value="1"/>
</dbReference>
<reference evidence="12" key="1">
    <citation type="submission" date="2022-01" db="EMBL/GenBank/DDBJ databases">
        <authorList>
            <person name="King R."/>
        </authorList>
    </citation>
    <scope>NUCLEOTIDE SEQUENCE</scope>
</reference>
<dbReference type="Gene3D" id="3.30.1640.30">
    <property type="match status" value="1"/>
</dbReference>
<dbReference type="PROSITE" id="PS00134">
    <property type="entry name" value="TRYPSIN_HIS"/>
    <property type="match status" value="1"/>
</dbReference>
<gene>
    <name evidence="12" type="ORF">CEUTPL_LOCUS9748</name>
</gene>
<dbReference type="GO" id="GO:0006508">
    <property type="term" value="P:proteolysis"/>
    <property type="evidence" value="ECO:0007669"/>
    <property type="project" value="UniProtKB-KW"/>
</dbReference>
<evidence type="ECO:0000256" key="7">
    <source>
        <dbReference type="ARBA" id="ARBA00024195"/>
    </source>
</evidence>
<evidence type="ECO:0000256" key="2">
    <source>
        <dbReference type="ARBA" id="ARBA00022729"/>
    </source>
</evidence>
<comment type="subcellular location">
    <subcellularLocation>
        <location evidence="9">Secreted</location>
    </subcellularLocation>
</comment>
<dbReference type="AlphaFoldDB" id="A0A9N9MQ36"/>
<dbReference type="PROSITE" id="PS00135">
    <property type="entry name" value="TRYPSIN_SER"/>
    <property type="match status" value="1"/>
</dbReference>
<feature type="signal peptide" evidence="9">
    <location>
        <begin position="1"/>
        <end position="20"/>
    </location>
</feature>
<keyword evidence="3 8" id="KW-0378">Hydrolase</keyword>
<evidence type="ECO:0000256" key="5">
    <source>
        <dbReference type="ARBA" id="ARBA00023157"/>
    </source>
</evidence>
<evidence type="ECO:0000256" key="1">
    <source>
        <dbReference type="ARBA" id="ARBA00022670"/>
    </source>
</evidence>
<dbReference type="InterPro" id="IPR051487">
    <property type="entry name" value="Ser/Thr_Proteases_Immune/Dev"/>
</dbReference>
<evidence type="ECO:0000256" key="3">
    <source>
        <dbReference type="ARBA" id="ARBA00022801"/>
    </source>
</evidence>
<name>A0A9N9MQ36_9CUCU</name>
<dbReference type="EMBL" id="OU892281">
    <property type="protein sequence ID" value="CAG9769235.1"/>
    <property type="molecule type" value="Genomic_DNA"/>
</dbReference>
<dbReference type="InterPro" id="IPR018114">
    <property type="entry name" value="TRYPSIN_HIS"/>
</dbReference>
<keyword evidence="1 8" id="KW-0645">Protease</keyword>
<keyword evidence="5" id="KW-1015">Disulfide bond</keyword>
<feature type="domain" description="Peptidase S1" evidence="10">
    <location>
        <begin position="270"/>
        <end position="522"/>
    </location>
</feature>
<organism evidence="12 13">
    <name type="scientific">Ceutorhynchus assimilis</name>
    <name type="common">cabbage seed weevil</name>
    <dbReference type="NCBI Taxonomy" id="467358"/>
    <lineage>
        <taxon>Eukaryota</taxon>
        <taxon>Metazoa</taxon>
        <taxon>Ecdysozoa</taxon>
        <taxon>Arthropoda</taxon>
        <taxon>Hexapoda</taxon>
        <taxon>Insecta</taxon>
        <taxon>Pterygota</taxon>
        <taxon>Neoptera</taxon>
        <taxon>Endopterygota</taxon>
        <taxon>Coleoptera</taxon>
        <taxon>Polyphaga</taxon>
        <taxon>Cucujiformia</taxon>
        <taxon>Curculionidae</taxon>
        <taxon>Ceutorhynchinae</taxon>
        <taxon>Ceutorhynchus</taxon>
    </lineage>
</organism>
<dbReference type="Pfam" id="PF12032">
    <property type="entry name" value="CLIP"/>
    <property type="match status" value="2"/>
</dbReference>
<accession>A0A9N9MQ36</accession>
<comment type="domain">
    <text evidence="9">The clip domain consists of 35-55 residues which are 'knitted' together usually by 3 conserved disulfide bonds forming a clip-like compact structure.</text>
</comment>
<dbReference type="OrthoDB" id="9981647at2759"/>
<feature type="domain" description="Clip" evidence="11">
    <location>
        <begin position="177"/>
        <end position="232"/>
    </location>
</feature>
<dbReference type="InterPro" id="IPR043504">
    <property type="entry name" value="Peptidase_S1_PA_chymotrypsin"/>
</dbReference>
<dbReference type="Pfam" id="PF00089">
    <property type="entry name" value="Trypsin"/>
    <property type="match status" value="1"/>
</dbReference>
<keyword evidence="6" id="KW-0325">Glycoprotein</keyword>
<dbReference type="Proteomes" id="UP001152799">
    <property type="component" value="Chromosome 5"/>
</dbReference>
<dbReference type="GO" id="GO:0005576">
    <property type="term" value="C:extracellular region"/>
    <property type="evidence" value="ECO:0007669"/>
    <property type="project" value="UniProtKB-SubCell"/>
</dbReference>
<proteinExistence type="inferred from homology"/>
<evidence type="ECO:0000256" key="9">
    <source>
        <dbReference type="RuleBase" id="RU366078"/>
    </source>
</evidence>
<dbReference type="SUPFAM" id="SSF50494">
    <property type="entry name" value="Trypsin-like serine proteases"/>
    <property type="match status" value="1"/>
</dbReference>
<dbReference type="CDD" id="cd00190">
    <property type="entry name" value="Tryp_SPc"/>
    <property type="match status" value="1"/>
</dbReference>
<evidence type="ECO:0000256" key="6">
    <source>
        <dbReference type="ARBA" id="ARBA00023180"/>
    </source>
</evidence>
<evidence type="ECO:0000259" key="10">
    <source>
        <dbReference type="PROSITE" id="PS50240"/>
    </source>
</evidence>
<keyword evidence="9" id="KW-0964">Secreted</keyword>
<comment type="similarity">
    <text evidence="7 9">Belongs to the peptidase S1 family. CLIP subfamily.</text>
</comment>
<evidence type="ECO:0000256" key="4">
    <source>
        <dbReference type="ARBA" id="ARBA00022825"/>
    </source>
</evidence>
<dbReference type="SMART" id="SM00020">
    <property type="entry name" value="Tryp_SPc"/>
    <property type="match status" value="1"/>
</dbReference>
<dbReference type="GO" id="GO:0004252">
    <property type="term" value="F:serine-type endopeptidase activity"/>
    <property type="evidence" value="ECO:0007669"/>
    <property type="project" value="UniProtKB-UniRule"/>
</dbReference>
<dbReference type="InterPro" id="IPR009003">
    <property type="entry name" value="Peptidase_S1_PA"/>
</dbReference>
<dbReference type="InterPro" id="IPR001314">
    <property type="entry name" value="Peptidase_S1A"/>
</dbReference>
<keyword evidence="2 9" id="KW-0732">Signal</keyword>
<evidence type="ECO:0000256" key="8">
    <source>
        <dbReference type="RuleBase" id="RU363034"/>
    </source>
</evidence>
<keyword evidence="4 8" id="KW-0720">Serine protease</keyword>
<dbReference type="InterPro" id="IPR001254">
    <property type="entry name" value="Trypsin_dom"/>
</dbReference>
<dbReference type="PROSITE" id="PS51888">
    <property type="entry name" value="CLIP"/>
    <property type="match status" value="1"/>
</dbReference>
<evidence type="ECO:0000313" key="13">
    <source>
        <dbReference type="Proteomes" id="UP001152799"/>
    </source>
</evidence>
<sequence length="523" mass="58489">MNNVKCYCVVIVLFGINVSSFEVSSLDIECVPLKNCSLLMNNILAQGRISSESILKFLNSIICGVDDKNPKKVKVWCNHFKNCKTSESRKGIWSNIQDAGKVREKRSHHPRSMSRHRHFHDNHFGFFNERQFNENETENDNDYQSPFKGGNDKHNHRPVGHWWKHQLLDAEKKDEDICFTPGNLKGFCKEIHQCSNIVNILKSPNRLDNKAVEYLKKFKCQGSTQSIIKVCCPEEQIIMPDVNPPVIETRVKTTVDNNLECGRAMITDRIVSGTTASLSEFPWTALLQYNTSKGFINGCGGSVINKRYVITAAHCVNEDILGKNGLQSLNRLVLGEYDTRNETDCIYTKFGSDCADPPEYFNFERIIVHESFSSNGTANDIALIRVDRDIQFTNYIKPICLPAGSSFRLKGNENFSITGWGRTESGNVSPVKKKARLPFVDKARCSQLGPLGAGQMCLGSDKRVDSCKGDSGGPVMNAAVSEGEVVTTLVGIISYGFGTCGTTTSVCTYVPFYLDWISHNLEE</sequence>
<dbReference type="PANTHER" id="PTHR24256">
    <property type="entry name" value="TRYPTASE-RELATED"/>
    <property type="match status" value="1"/>
</dbReference>
<dbReference type="InterPro" id="IPR038565">
    <property type="entry name" value="CLIP_sf"/>
</dbReference>
<dbReference type="PROSITE" id="PS50240">
    <property type="entry name" value="TRYPSIN_DOM"/>
    <property type="match status" value="1"/>
</dbReference>
<evidence type="ECO:0000259" key="11">
    <source>
        <dbReference type="PROSITE" id="PS51888"/>
    </source>
</evidence>